<proteinExistence type="inferred from homology"/>
<dbReference type="PANTHER" id="PTHR33191:SF85">
    <property type="entry name" value="RLPA-LIKE PROTEIN DOUBLE-PSI BETA-BARREL DOMAIN-CONTAINING PROTEIN"/>
    <property type="match status" value="1"/>
</dbReference>
<keyword evidence="7" id="KW-1185">Reference proteome</keyword>
<dbReference type="PANTHER" id="PTHR33191">
    <property type="entry name" value="RIPENING-RELATED PROTEIN 2-RELATED"/>
    <property type="match status" value="1"/>
</dbReference>
<evidence type="ECO:0000313" key="7">
    <source>
        <dbReference type="Proteomes" id="UP000326396"/>
    </source>
</evidence>
<evidence type="ECO:0000256" key="2">
    <source>
        <dbReference type="ARBA" id="ARBA00005592"/>
    </source>
</evidence>
<dbReference type="EMBL" id="SZYD01000016">
    <property type="protein sequence ID" value="KAD3337253.1"/>
    <property type="molecule type" value="Genomic_DNA"/>
</dbReference>
<dbReference type="OrthoDB" id="406505at2759"/>
<dbReference type="Pfam" id="PF24300">
    <property type="entry name" value="KWL1"/>
    <property type="match status" value="1"/>
</dbReference>
<evidence type="ECO:0000256" key="5">
    <source>
        <dbReference type="SAM" id="MobiDB-lite"/>
    </source>
</evidence>
<dbReference type="Proteomes" id="UP000326396">
    <property type="component" value="Linkage Group LG6"/>
</dbReference>
<dbReference type="CDD" id="cd22270">
    <property type="entry name" value="DPBB_kiwellin-like"/>
    <property type="match status" value="1"/>
</dbReference>
<reference evidence="6 7" key="1">
    <citation type="submission" date="2019-05" db="EMBL/GenBank/DDBJ databases">
        <title>Mikania micrantha, genome provides insights into the molecular mechanism of rapid growth.</title>
        <authorList>
            <person name="Liu B."/>
        </authorList>
    </citation>
    <scope>NUCLEOTIDE SEQUENCE [LARGE SCALE GENOMIC DNA]</scope>
    <source>
        <strain evidence="6">NLD-2019</strain>
        <tissue evidence="6">Leaf</tissue>
    </source>
</reference>
<comment type="similarity">
    <text evidence="2">Belongs to the kiwellin family.</text>
</comment>
<dbReference type="InterPro" id="IPR036908">
    <property type="entry name" value="RlpA-like_sf"/>
</dbReference>
<evidence type="ECO:0000313" key="6">
    <source>
        <dbReference type="EMBL" id="KAD3337253.1"/>
    </source>
</evidence>
<evidence type="ECO:0000256" key="3">
    <source>
        <dbReference type="ARBA" id="ARBA00022525"/>
    </source>
</evidence>
<accession>A0A5N6MA42</accession>
<sequence length="216" mass="23740">MTINGFEKKESGGGPSECDAKFHSDNTLIVALSSQWYNHGNRCFKFINIHYKDRSVKARVVDECDSSRGCKDDIVDASKAVWMALQVPKREWGEAKVTCEMDDDGWPTGRRMADGRLPQRQEGEGAGRAKAVERMVVSISDISTTAESLIASTFNFKIDRCSHPLKSLYRSNPLSPPSAPSVLPLWTIAGLPVAPLPRRQPRPPSAPSPTSIQTLG</sequence>
<name>A0A5N6MA42_9ASTR</name>
<gene>
    <name evidence="6" type="ORF">E3N88_32773</name>
</gene>
<dbReference type="GO" id="GO:0005576">
    <property type="term" value="C:extracellular region"/>
    <property type="evidence" value="ECO:0007669"/>
    <property type="project" value="UniProtKB-SubCell"/>
</dbReference>
<comment type="caution">
    <text evidence="6">The sequence shown here is derived from an EMBL/GenBank/DDBJ whole genome shotgun (WGS) entry which is preliminary data.</text>
</comment>
<feature type="region of interest" description="Disordered" evidence="5">
    <location>
        <begin position="194"/>
        <end position="216"/>
    </location>
</feature>
<comment type="subcellular location">
    <subcellularLocation>
        <location evidence="1">Secreted</location>
    </subcellularLocation>
</comment>
<organism evidence="6 7">
    <name type="scientific">Mikania micrantha</name>
    <name type="common">bitter vine</name>
    <dbReference type="NCBI Taxonomy" id="192012"/>
    <lineage>
        <taxon>Eukaryota</taxon>
        <taxon>Viridiplantae</taxon>
        <taxon>Streptophyta</taxon>
        <taxon>Embryophyta</taxon>
        <taxon>Tracheophyta</taxon>
        <taxon>Spermatophyta</taxon>
        <taxon>Magnoliopsida</taxon>
        <taxon>eudicotyledons</taxon>
        <taxon>Gunneridae</taxon>
        <taxon>Pentapetalae</taxon>
        <taxon>asterids</taxon>
        <taxon>campanulids</taxon>
        <taxon>Asterales</taxon>
        <taxon>Asteraceae</taxon>
        <taxon>Asteroideae</taxon>
        <taxon>Heliantheae alliance</taxon>
        <taxon>Eupatorieae</taxon>
        <taxon>Mikania</taxon>
    </lineage>
</organism>
<protein>
    <recommendedName>
        <fullName evidence="8">Barwin domain-containing protein</fullName>
    </recommendedName>
</protein>
<evidence type="ECO:0000256" key="4">
    <source>
        <dbReference type="ARBA" id="ARBA00022729"/>
    </source>
</evidence>
<evidence type="ECO:0008006" key="8">
    <source>
        <dbReference type="Google" id="ProtNLM"/>
    </source>
</evidence>
<dbReference type="InterPro" id="IPR039271">
    <property type="entry name" value="Kiwellin-like"/>
</dbReference>
<keyword evidence="3" id="KW-0964">Secreted</keyword>
<dbReference type="AlphaFoldDB" id="A0A5N6MA42"/>
<dbReference type="Gene3D" id="2.40.40.10">
    <property type="entry name" value="RlpA-like domain"/>
    <property type="match status" value="1"/>
</dbReference>
<evidence type="ECO:0000256" key="1">
    <source>
        <dbReference type="ARBA" id="ARBA00004613"/>
    </source>
</evidence>
<dbReference type="SUPFAM" id="SSF50685">
    <property type="entry name" value="Barwin-like endoglucanases"/>
    <property type="match status" value="1"/>
</dbReference>
<keyword evidence="4" id="KW-0732">Signal</keyword>